<reference evidence="3" key="1">
    <citation type="submission" date="2022-07" db="EMBL/GenBank/DDBJ databases">
        <authorList>
            <person name="Macas J."/>
            <person name="Novak P."/>
            <person name="Neumann P."/>
        </authorList>
    </citation>
    <scope>NUCLEOTIDE SEQUENCE</scope>
</reference>
<evidence type="ECO:0000313" key="4">
    <source>
        <dbReference type="Proteomes" id="UP001152484"/>
    </source>
</evidence>
<evidence type="ECO:0000256" key="2">
    <source>
        <dbReference type="SAM" id="SignalP"/>
    </source>
</evidence>
<accession>A0A9P0YNH3</accession>
<organism evidence="3 4">
    <name type="scientific">Cuscuta europaea</name>
    <name type="common">European dodder</name>
    <dbReference type="NCBI Taxonomy" id="41803"/>
    <lineage>
        <taxon>Eukaryota</taxon>
        <taxon>Viridiplantae</taxon>
        <taxon>Streptophyta</taxon>
        <taxon>Embryophyta</taxon>
        <taxon>Tracheophyta</taxon>
        <taxon>Spermatophyta</taxon>
        <taxon>Magnoliopsida</taxon>
        <taxon>eudicotyledons</taxon>
        <taxon>Gunneridae</taxon>
        <taxon>Pentapetalae</taxon>
        <taxon>asterids</taxon>
        <taxon>lamiids</taxon>
        <taxon>Solanales</taxon>
        <taxon>Convolvulaceae</taxon>
        <taxon>Cuscuteae</taxon>
        <taxon>Cuscuta</taxon>
        <taxon>Cuscuta subgen. Cuscuta</taxon>
    </lineage>
</organism>
<name>A0A9P0YNH3_CUSEU</name>
<keyword evidence="4" id="KW-1185">Reference proteome</keyword>
<feature type="signal peptide" evidence="2">
    <location>
        <begin position="1"/>
        <end position="39"/>
    </location>
</feature>
<dbReference type="OrthoDB" id="1863260at2759"/>
<keyword evidence="2" id="KW-0732">Signal</keyword>
<dbReference type="AlphaFoldDB" id="A0A9P0YNH3"/>
<proteinExistence type="predicted"/>
<dbReference type="EMBL" id="CAMAPE010000005">
    <property type="protein sequence ID" value="CAH9069388.1"/>
    <property type="molecule type" value="Genomic_DNA"/>
</dbReference>
<evidence type="ECO:0000256" key="1">
    <source>
        <dbReference type="SAM" id="MobiDB-lite"/>
    </source>
</evidence>
<dbReference type="Proteomes" id="UP001152484">
    <property type="component" value="Unassembled WGS sequence"/>
</dbReference>
<sequence length="119" mass="12556">MAAANCSSRKVVMGMGSFGLMLVFVLLLSHDVGIEVVEGRQLIRSKVRCKEQRCSSSEEAPPHEKSSELNYNVSSSKLSVGGFGRSSSDVVAAGGGKKVVYTLDAFRPTSPGHSPGMGH</sequence>
<feature type="region of interest" description="Disordered" evidence="1">
    <location>
        <begin position="51"/>
        <end position="70"/>
    </location>
</feature>
<feature type="chain" id="PRO_5040313189" evidence="2">
    <location>
        <begin position="40"/>
        <end position="119"/>
    </location>
</feature>
<protein>
    <submittedName>
        <fullName evidence="3">Uncharacterized protein</fullName>
    </submittedName>
</protein>
<evidence type="ECO:0000313" key="3">
    <source>
        <dbReference type="EMBL" id="CAH9069388.1"/>
    </source>
</evidence>
<comment type="caution">
    <text evidence="3">The sequence shown here is derived from an EMBL/GenBank/DDBJ whole genome shotgun (WGS) entry which is preliminary data.</text>
</comment>
<gene>
    <name evidence="3" type="ORF">CEURO_LOCUS3188</name>
</gene>